<protein>
    <submittedName>
        <fullName evidence="2">Uncharacterized protein</fullName>
    </submittedName>
</protein>
<keyword evidence="3" id="KW-1185">Reference proteome</keyword>
<evidence type="ECO:0000313" key="3">
    <source>
        <dbReference type="Proteomes" id="UP000015105"/>
    </source>
</evidence>
<dbReference type="EnsemblPlants" id="AET5Gv20566900.2">
    <property type="protein sequence ID" value="AET5Gv20566900.2"/>
    <property type="gene ID" value="AET5Gv20566900"/>
</dbReference>
<dbReference type="Gramene" id="AET5Gv20566900.2">
    <property type="protein sequence ID" value="AET5Gv20566900.2"/>
    <property type="gene ID" value="AET5Gv20566900"/>
</dbReference>
<reference evidence="3" key="1">
    <citation type="journal article" date="2014" name="Science">
        <title>Ancient hybridizations among the ancestral genomes of bread wheat.</title>
        <authorList>
            <consortium name="International Wheat Genome Sequencing Consortium,"/>
            <person name="Marcussen T."/>
            <person name="Sandve S.R."/>
            <person name="Heier L."/>
            <person name="Spannagl M."/>
            <person name="Pfeifer M."/>
            <person name="Jakobsen K.S."/>
            <person name="Wulff B.B."/>
            <person name="Steuernagel B."/>
            <person name="Mayer K.F."/>
            <person name="Olsen O.A."/>
        </authorList>
    </citation>
    <scope>NUCLEOTIDE SEQUENCE [LARGE SCALE GENOMIC DNA]</scope>
    <source>
        <strain evidence="3">cv. AL8/78</strain>
    </source>
</reference>
<name>A0A453KZ01_AEGTS</name>
<organism evidence="2 3">
    <name type="scientific">Aegilops tauschii subsp. strangulata</name>
    <name type="common">Goatgrass</name>
    <dbReference type="NCBI Taxonomy" id="200361"/>
    <lineage>
        <taxon>Eukaryota</taxon>
        <taxon>Viridiplantae</taxon>
        <taxon>Streptophyta</taxon>
        <taxon>Embryophyta</taxon>
        <taxon>Tracheophyta</taxon>
        <taxon>Spermatophyta</taxon>
        <taxon>Magnoliopsida</taxon>
        <taxon>Liliopsida</taxon>
        <taxon>Poales</taxon>
        <taxon>Poaceae</taxon>
        <taxon>BOP clade</taxon>
        <taxon>Pooideae</taxon>
        <taxon>Triticodae</taxon>
        <taxon>Triticeae</taxon>
        <taxon>Triticinae</taxon>
        <taxon>Aegilops</taxon>
    </lineage>
</organism>
<reference evidence="2" key="5">
    <citation type="journal article" date="2021" name="G3 (Bethesda)">
        <title>Aegilops tauschii genome assembly Aet v5.0 features greater sequence contiguity and improved annotation.</title>
        <authorList>
            <person name="Wang L."/>
            <person name="Zhu T."/>
            <person name="Rodriguez J.C."/>
            <person name="Deal K.R."/>
            <person name="Dubcovsky J."/>
            <person name="McGuire P.E."/>
            <person name="Lux T."/>
            <person name="Spannagl M."/>
            <person name="Mayer K.F.X."/>
            <person name="Baldrich P."/>
            <person name="Meyers B.C."/>
            <person name="Huo N."/>
            <person name="Gu Y.Q."/>
            <person name="Zhou H."/>
            <person name="Devos K.M."/>
            <person name="Bennetzen J.L."/>
            <person name="Unver T."/>
            <person name="Budak H."/>
            <person name="Gulick P.J."/>
            <person name="Galiba G."/>
            <person name="Kalapos B."/>
            <person name="Nelson D.R."/>
            <person name="Li P."/>
            <person name="You F.M."/>
            <person name="Luo M.C."/>
            <person name="Dvorak J."/>
        </authorList>
    </citation>
    <scope>NUCLEOTIDE SEQUENCE [LARGE SCALE GENOMIC DNA]</scope>
    <source>
        <strain evidence="2">cv. AL8/78</strain>
    </source>
</reference>
<sequence>SVLRYHRVRPSPSLTAVFLRLSQAPRSPHPNAKTHRGKQPLAAASRTVAMVDVEH</sequence>
<reference evidence="3" key="2">
    <citation type="journal article" date="2017" name="Nat. Plants">
        <title>The Aegilops tauschii genome reveals multiple impacts of transposons.</title>
        <authorList>
            <person name="Zhao G."/>
            <person name="Zou C."/>
            <person name="Li K."/>
            <person name="Wang K."/>
            <person name="Li T."/>
            <person name="Gao L."/>
            <person name="Zhang X."/>
            <person name="Wang H."/>
            <person name="Yang Z."/>
            <person name="Liu X."/>
            <person name="Jiang W."/>
            <person name="Mao L."/>
            <person name="Kong X."/>
            <person name="Jiao Y."/>
            <person name="Jia J."/>
        </authorList>
    </citation>
    <scope>NUCLEOTIDE SEQUENCE [LARGE SCALE GENOMIC DNA]</scope>
    <source>
        <strain evidence="3">cv. AL8/78</strain>
    </source>
</reference>
<evidence type="ECO:0000256" key="1">
    <source>
        <dbReference type="SAM" id="MobiDB-lite"/>
    </source>
</evidence>
<feature type="region of interest" description="Disordered" evidence="1">
    <location>
        <begin position="25"/>
        <end position="46"/>
    </location>
</feature>
<dbReference type="Proteomes" id="UP000015105">
    <property type="component" value="Chromosome 5D"/>
</dbReference>
<reference evidence="2" key="3">
    <citation type="journal article" date="2017" name="Nature">
        <title>Genome sequence of the progenitor of the wheat D genome Aegilops tauschii.</title>
        <authorList>
            <person name="Luo M.C."/>
            <person name="Gu Y.Q."/>
            <person name="Puiu D."/>
            <person name="Wang H."/>
            <person name="Twardziok S.O."/>
            <person name="Deal K.R."/>
            <person name="Huo N."/>
            <person name="Zhu T."/>
            <person name="Wang L."/>
            <person name="Wang Y."/>
            <person name="McGuire P.E."/>
            <person name="Liu S."/>
            <person name="Long H."/>
            <person name="Ramasamy R.K."/>
            <person name="Rodriguez J.C."/>
            <person name="Van S.L."/>
            <person name="Yuan L."/>
            <person name="Wang Z."/>
            <person name="Xia Z."/>
            <person name="Xiao L."/>
            <person name="Anderson O.D."/>
            <person name="Ouyang S."/>
            <person name="Liang Y."/>
            <person name="Zimin A.V."/>
            <person name="Pertea G."/>
            <person name="Qi P."/>
            <person name="Bennetzen J.L."/>
            <person name="Dai X."/>
            <person name="Dawson M.W."/>
            <person name="Muller H.G."/>
            <person name="Kugler K."/>
            <person name="Rivarola-Duarte L."/>
            <person name="Spannagl M."/>
            <person name="Mayer K.F.X."/>
            <person name="Lu F.H."/>
            <person name="Bevan M.W."/>
            <person name="Leroy P."/>
            <person name="Li P."/>
            <person name="You F.M."/>
            <person name="Sun Q."/>
            <person name="Liu Z."/>
            <person name="Lyons E."/>
            <person name="Wicker T."/>
            <person name="Salzberg S.L."/>
            <person name="Devos K.M."/>
            <person name="Dvorak J."/>
        </authorList>
    </citation>
    <scope>NUCLEOTIDE SEQUENCE [LARGE SCALE GENOMIC DNA]</scope>
    <source>
        <strain evidence="2">cv. AL8/78</strain>
    </source>
</reference>
<dbReference type="AlphaFoldDB" id="A0A453KZ01"/>
<accession>A0A453KZ01</accession>
<reference evidence="2" key="4">
    <citation type="submission" date="2019-03" db="UniProtKB">
        <authorList>
            <consortium name="EnsemblPlants"/>
        </authorList>
    </citation>
    <scope>IDENTIFICATION</scope>
</reference>
<proteinExistence type="predicted"/>
<evidence type="ECO:0000313" key="2">
    <source>
        <dbReference type="EnsemblPlants" id="AET5Gv20566900.2"/>
    </source>
</evidence>